<protein>
    <recommendedName>
        <fullName evidence="3 8">folate gamma-glutamyl hydrolase</fullName>
        <ecNumber evidence="3 8">3.4.19.9</ecNumber>
    </recommendedName>
</protein>
<evidence type="ECO:0000313" key="11">
    <source>
        <dbReference type="Proteomes" id="UP001162131"/>
    </source>
</evidence>
<dbReference type="InterPro" id="IPR011697">
    <property type="entry name" value="Peptidase_C26"/>
</dbReference>
<evidence type="ECO:0000256" key="9">
    <source>
        <dbReference type="SAM" id="SignalP"/>
    </source>
</evidence>
<keyword evidence="11" id="KW-1185">Reference proteome</keyword>
<gene>
    <name evidence="10" type="ORF">BSTOLATCC_MIC36454</name>
</gene>
<dbReference type="SUPFAM" id="SSF52317">
    <property type="entry name" value="Class I glutamine amidotransferase-like"/>
    <property type="match status" value="1"/>
</dbReference>
<dbReference type="PANTHER" id="PTHR11315">
    <property type="entry name" value="PROTEASE FAMILY C26 GAMMA-GLUTAMYL HYDROLASE"/>
    <property type="match status" value="1"/>
</dbReference>
<dbReference type="GO" id="GO:0005576">
    <property type="term" value="C:extracellular region"/>
    <property type="evidence" value="ECO:0007669"/>
    <property type="project" value="UniProtKB-SubCell"/>
</dbReference>
<dbReference type="GO" id="GO:0046900">
    <property type="term" value="P:tetrahydrofolylpolyglutamate metabolic process"/>
    <property type="evidence" value="ECO:0007669"/>
    <property type="project" value="TreeGrafter"/>
</dbReference>
<organism evidence="10 11">
    <name type="scientific">Blepharisma stoltei</name>
    <dbReference type="NCBI Taxonomy" id="1481888"/>
    <lineage>
        <taxon>Eukaryota</taxon>
        <taxon>Sar</taxon>
        <taxon>Alveolata</taxon>
        <taxon>Ciliophora</taxon>
        <taxon>Postciliodesmatophora</taxon>
        <taxon>Heterotrichea</taxon>
        <taxon>Heterotrichida</taxon>
        <taxon>Blepharismidae</taxon>
        <taxon>Blepharisma</taxon>
    </lineage>
</organism>
<dbReference type="GO" id="GO:0005773">
    <property type="term" value="C:vacuole"/>
    <property type="evidence" value="ECO:0007669"/>
    <property type="project" value="TreeGrafter"/>
</dbReference>
<name>A0AAU9J920_9CILI</name>
<dbReference type="PROSITE" id="PS51257">
    <property type="entry name" value="PROKAR_LIPOPROTEIN"/>
    <property type="match status" value="1"/>
</dbReference>
<comment type="similarity">
    <text evidence="2">Belongs to the peptidase C26 family.</text>
</comment>
<evidence type="ECO:0000256" key="4">
    <source>
        <dbReference type="ARBA" id="ARBA00022525"/>
    </source>
</evidence>
<proteinExistence type="inferred from homology"/>
<dbReference type="GO" id="GO:0034722">
    <property type="term" value="F:gamma-glutamyl-peptidase activity"/>
    <property type="evidence" value="ECO:0007669"/>
    <property type="project" value="UniProtKB-UniRule"/>
</dbReference>
<reference evidence="10" key="1">
    <citation type="submission" date="2021-09" db="EMBL/GenBank/DDBJ databases">
        <authorList>
            <consortium name="AG Swart"/>
            <person name="Singh M."/>
            <person name="Singh A."/>
            <person name="Seah K."/>
            <person name="Emmerich C."/>
        </authorList>
    </citation>
    <scope>NUCLEOTIDE SEQUENCE</scope>
    <source>
        <strain evidence="10">ATCC30299</strain>
    </source>
</reference>
<keyword evidence="4" id="KW-0964">Secreted</keyword>
<feature type="active site" evidence="8">
    <location>
        <position position="252"/>
    </location>
</feature>
<accession>A0AAU9J920</accession>
<dbReference type="Gene3D" id="3.40.50.880">
    <property type="match status" value="1"/>
</dbReference>
<dbReference type="InterPro" id="IPR029062">
    <property type="entry name" value="Class_I_gatase-like"/>
</dbReference>
<evidence type="ECO:0000256" key="8">
    <source>
        <dbReference type="PROSITE-ProRule" id="PRU00607"/>
    </source>
</evidence>
<evidence type="ECO:0000256" key="7">
    <source>
        <dbReference type="PIRSR" id="PIRSR615527-1"/>
    </source>
</evidence>
<comment type="catalytic activity">
    <reaction evidence="8">
        <text>(6S)-5,6,7,8-tetrahydrofolyl-(gamma-L-Glu)(n) + (n-1) H2O = (6S)-5,6,7,8-tetrahydrofolate + (n-1) L-glutamate</text>
        <dbReference type="Rhea" id="RHEA:56784"/>
        <dbReference type="Rhea" id="RHEA-COMP:14738"/>
        <dbReference type="ChEBI" id="CHEBI:15377"/>
        <dbReference type="ChEBI" id="CHEBI:29985"/>
        <dbReference type="ChEBI" id="CHEBI:57453"/>
        <dbReference type="ChEBI" id="CHEBI:141005"/>
        <dbReference type="EC" id="3.4.19.9"/>
    </reaction>
</comment>
<dbReference type="PANTHER" id="PTHR11315:SF0">
    <property type="entry name" value="FOLATE GAMMA-GLUTAMYL HYDROLASE"/>
    <property type="match status" value="1"/>
</dbReference>
<dbReference type="PROSITE" id="PS51273">
    <property type="entry name" value="GATASE_TYPE_1"/>
    <property type="match status" value="1"/>
</dbReference>
<evidence type="ECO:0000256" key="2">
    <source>
        <dbReference type="ARBA" id="ARBA00011083"/>
    </source>
</evidence>
<dbReference type="Pfam" id="PF07722">
    <property type="entry name" value="Peptidase_C26"/>
    <property type="match status" value="1"/>
</dbReference>
<keyword evidence="6 8" id="KW-0378">Hydrolase</keyword>
<evidence type="ECO:0000256" key="1">
    <source>
        <dbReference type="ARBA" id="ARBA00004239"/>
    </source>
</evidence>
<dbReference type="EC" id="3.4.19.9" evidence="3 8"/>
<feature type="active site" description="Nucleophile" evidence="7 8">
    <location>
        <position position="141"/>
    </location>
</feature>
<evidence type="ECO:0000256" key="6">
    <source>
        <dbReference type="ARBA" id="ARBA00022801"/>
    </source>
</evidence>
<sequence length="322" mass="37291">MKFLLVPVFIATASCLSFINEGNSESSYFPTIGILSTPIERKDVLANSSYTMYFPGSYVDHIESAGIRPVSILYNSTYEEIDCIMSKVNGILFTGGRSLLVYYDDAGVMKYSKFMRKVMYIIQKAIEKNDNGIYFPIFGTCLGFEVLFINTVNEYILESFNSTRYRTNLFFSEKATTSKILKNAPPELLNFMSMGNITFENHNKGISPTTYLKYPQLQEMFEPIAYSKDRQGLTNIVLAEGKKYPFYGFMFHPEKSAYEFFFSTINHDIRAIEMGHYFARFFAEELSKNPNRFLNDDDYINHSLQSYDVMYLHNPYEEIYLI</sequence>
<dbReference type="AlphaFoldDB" id="A0AAU9J920"/>
<dbReference type="InterPro" id="IPR015527">
    <property type="entry name" value="Pept_C26_g-glut_hydrolase"/>
</dbReference>
<evidence type="ECO:0000313" key="10">
    <source>
        <dbReference type="EMBL" id="CAG9324669.1"/>
    </source>
</evidence>
<comment type="caution">
    <text evidence="10">The sequence shown here is derived from an EMBL/GenBank/DDBJ whole genome shotgun (WGS) entry which is preliminary data.</text>
</comment>
<feature type="signal peptide" evidence="9">
    <location>
        <begin position="1"/>
        <end position="15"/>
    </location>
</feature>
<comment type="subcellular location">
    <subcellularLocation>
        <location evidence="1">Secreted</location>
        <location evidence="1">Extracellular space</location>
    </subcellularLocation>
</comment>
<dbReference type="EMBL" id="CAJZBQ010000036">
    <property type="protein sequence ID" value="CAG9324669.1"/>
    <property type="molecule type" value="Genomic_DNA"/>
</dbReference>
<evidence type="ECO:0000256" key="5">
    <source>
        <dbReference type="ARBA" id="ARBA00022729"/>
    </source>
</evidence>
<dbReference type="Proteomes" id="UP001162131">
    <property type="component" value="Unassembled WGS sequence"/>
</dbReference>
<dbReference type="PROSITE" id="PS51275">
    <property type="entry name" value="PEPTIDASE_C26_GGH"/>
    <property type="match status" value="1"/>
</dbReference>
<feature type="active site" description="Proton donor" evidence="7">
    <location>
        <position position="252"/>
    </location>
</feature>
<evidence type="ECO:0000256" key="3">
    <source>
        <dbReference type="ARBA" id="ARBA00012886"/>
    </source>
</evidence>
<feature type="chain" id="PRO_5043459893" description="folate gamma-glutamyl hydrolase" evidence="9">
    <location>
        <begin position="16"/>
        <end position="322"/>
    </location>
</feature>
<keyword evidence="5 9" id="KW-0732">Signal</keyword>